<evidence type="ECO:0000256" key="1">
    <source>
        <dbReference type="SAM" id="MobiDB-lite"/>
    </source>
</evidence>
<name>A0A267DB07_9PLAT</name>
<evidence type="ECO:0000313" key="2">
    <source>
        <dbReference type="EMBL" id="PAA46468.1"/>
    </source>
</evidence>
<reference evidence="2 3" key="1">
    <citation type="submission" date="2017-06" db="EMBL/GenBank/DDBJ databases">
        <title>A platform for efficient transgenesis in Macrostomum lignano, a flatworm model organism for stem cell research.</title>
        <authorList>
            <person name="Berezikov E."/>
        </authorList>
    </citation>
    <scope>NUCLEOTIDE SEQUENCE [LARGE SCALE GENOMIC DNA]</scope>
    <source>
        <strain evidence="2">DV1</strain>
        <tissue evidence="2">Whole organism</tissue>
    </source>
</reference>
<comment type="caution">
    <text evidence="2">The sequence shown here is derived from an EMBL/GenBank/DDBJ whole genome shotgun (WGS) entry which is preliminary data.</text>
</comment>
<accession>A0A267DB07</accession>
<organism evidence="2 3">
    <name type="scientific">Macrostomum lignano</name>
    <dbReference type="NCBI Taxonomy" id="282301"/>
    <lineage>
        <taxon>Eukaryota</taxon>
        <taxon>Metazoa</taxon>
        <taxon>Spiralia</taxon>
        <taxon>Lophotrochozoa</taxon>
        <taxon>Platyhelminthes</taxon>
        <taxon>Rhabditophora</taxon>
        <taxon>Macrostomorpha</taxon>
        <taxon>Macrostomida</taxon>
        <taxon>Macrostomidae</taxon>
        <taxon>Macrostomum</taxon>
    </lineage>
</organism>
<sequence>MPAKKAAADKKAADASKDAKQQPEKAEASRPLPRAVIRRSDRCALRIALYQPVCWLDRGAPTDLYELLDAC</sequence>
<evidence type="ECO:0000313" key="3">
    <source>
        <dbReference type="Proteomes" id="UP000215902"/>
    </source>
</evidence>
<keyword evidence="3" id="KW-1185">Reference proteome</keyword>
<protein>
    <submittedName>
        <fullName evidence="2">Uncharacterized protein</fullName>
    </submittedName>
</protein>
<feature type="compositionally biased region" description="Basic and acidic residues" evidence="1">
    <location>
        <begin position="1"/>
        <end position="28"/>
    </location>
</feature>
<dbReference type="AlphaFoldDB" id="A0A267DB07"/>
<feature type="region of interest" description="Disordered" evidence="1">
    <location>
        <begin position="1"/>
        <end position="33"/>
    </location>
</feature>
<dbReference type="Proteomes" id="UP000215902">
    <property type="component" value="Unassembled WGS sequence"/>
</dbReference>
<dbReference type="EMBL" id="NIVC01004846">
    <property type="protein sequence ID" value="PAA46468.1"/>
    <property type="molecule type" value="Genomic_DNA"/>
</dbReference>
<gene>
    <name evidence="2" type="ORF">BOX15_Mlig029044g1</name>
</gene>
<proteinExistence type="predicted"/>